<evidence type="ECO:0000256" key="2">
    <source>
        <dbReference type="ARBA" id="ARBA00000751"/>
    </source>
</evidence>
<dbReference type="NCBIfam" id="TIGR02464">
    <property type="entry name" value="ribofla_fusion"/>
    <property type="match status" value="1"/>
</dbReference>
<reference evidence="4" key="1">
    <citation type="journal article" date="2022" name="Arch. Microbiol.">
        <title>Microbulbifer okhotskensis sp. nov., isolated from a deep bottom sediment of the Okhotsk Sea.</title>
        <authorList>
            <person name="Romanenko L."/>
            <person name="Kurilenko V."/>
            <person name="Otstavnykh N."/>
            <person name="Velansky P."/>
            <person name="Isaeva M."/>
            <person name="Mikhailov V."/>
        </authorList>
    </citation>
    <scope>NUCLEOTIDE SEQUENCE</scope>
    <source>
        <strain evidence="4">OS29</strain>
    </source>
</reference>
<organism evidence="4 5">
    <name type="scientific">Microbulbifer okhotskensis</name>
    <dbReference type="NCBI Taxonomy" id="2926617"/>
    <lineage>
        <taxon>Bacteria</taxon>
        <taxon>Pseudomonadati</taxon>
        <taxon>Pseudomonadota</taxon>
        <taxon>Gammaproteobacteria</taxon>
        <taxon>Cellvibrionales</taxon>
        <taxon>Microbulbiferaceae</taxon>
        <taxon>Microbulbifer</taxon>
    </lineage>
</organism>
<dbReference type="InterPro" id="IPR012816">
    <property type="entry name" value="NADAR"/>
</dbReference>
<dbReference type="Pfam" id="PF08719">
    <property type="entry name" value="NADAR"/>
    <property type="match status" value="1"/>
</dbReference>
<keyword evidence="5" id="KW-1185">Reference proteome</keyword>
<dbReference type="CDD" id="cd15457">
    <property type="entry name" value="NADAR"/>
    <property type="match status" value="1"/>
</dbReference>
<dbReference type="InterPro" id="IPR037238">
    <property type="entry name" value="YbiA-like_sf"/>
</dbReference>
<dbReference type="AlphaFoldDB" id="A0A9X2ER55"/>
<gene>
    <name evidence="4" type="ORF">MO867_16160</name>
</gene>
<evidence type="ECO:0000313" key="4">
    <source>
        <dbReference type="EMBL" id="MCO1335870.1"/>
    </source>
</evidence>
<evidence type="ECO:0000256" key="1">
    <source>
        <dbReference type="ARBA" id="ARBA00000022"/>
    </source>
</evidence>
<dbReference type="RefSeq" id="WP_252470987.1">
    <property type="nucleotide sequence ID" value="NZ_JALBWM010000087.1"/>
</dbReference>
<name>A0A9X2ER55_9GAMM</name>
<dbReference type="Gene3D" id="1.10.357.40">
    <property type="entry name" value="YbiA-like"/>
    <property type="match status" value="1"/>
</dbReference>
<accession>A0A9X2ER55</accession>
<sequence>MAKSIYFFTREDKYYQLSNFAGFGFDLGGNRWKTMEHYFQAMKFEGSGHFIKIRDCGSPKQAKDLGQSRATPIRKDWDQTKERIMFEGLREKFKDRELKAILLGTGKKELIENSPHDKYWGIGPNGKGKNRLGVLLMQLREELKNNQSQ</sequence>
<dbReference type="Proteomes" id="UP001139028">
    <property type="component" value="Unassembled WGS sequence"/>
</dbReference>
<comment type="caution">
    <text evidence="4">The sequence shown here is derived from an EMBL/GenBank/DDBJ whole genome shotgun (WGS) entry which is preliminary data.</text>
</comment>
<evidence type="ECO:0000259" key="3">
    <source>
        <dbReference type="Pfam" id="PF08719"/>
    </source>
</evidence>
<comment type="catalytic activity">
    <reaction evidence="2">
        <text>2,5-diamino-6-hydroxy-4-(5-phosphoribosylamino)-pyrimidine + H2O = 2,5,6-triamino-4-hydroxypyrimidine + D-ribose 5-phosphate</text>
        <dbReference type="Rhea" id="RHEA:23436"/>
        <dbReference type="ChEBI" id="CHEBI:15377"/>
        <dbReference type="ChEBI" id="CHEBI:58614"/>
        <dbReference type="ChEBI" id="CHEBI:78346"/>
        <dbReference type="ChEBI" id="CHEBI:137796"/>
    </reaction>
</comment>
<protein>
    <submittedName>
        <fullName evidence="4">NADAR family protein</fullName>
    </submittedName>
</protein>
<dbReference type="EMBL" id="JALBWM010000087">
    <property type="protein sequence ID" value="MCO1335870.1"/>
    <property type="molecule type" value="Genomic_DNA"/>
</dbReference>
<proteinExistence type="predicted"/>
<feature type="domain" description="NADAR" evidence="3">
    <location>
        <begin position="6"/>
        <end position="144"/>
    </location>
</feature>
<evidence type="ECO:0000313" key="5">
    <source>
        <dbReference type="Proteomes" id="UP001139028"/>
    </source>
</evidence>
<dbReference type="SUPFAM" id="SSF143990">
    <property type="entry name" value="YbiA-like"/>
    <property type="match status" value="1"/>
</dbReference>
<comment type="catalytic activity">
    <reaction evidence="1">
        <text>5-amino-6-(5-phospho-D-ribosylamino)uracil + H2O = 5,6-diaminouracil + D-ribose 5-phosphate</text>
        <dbReference type="Rhea" id="RHEA:55020"/>
        <dbReference type="ChEBI" id="CHEBI:15377"/>
        <dbReference type="ChEBI" id="CHEBI:46252"/>
        <dbReference type="ChEBI" id="CHEBI:58453"/>
        <dbReference type="ChEBI" id="CHEBI:78346"/>
    </reaction>
</comment>